<dbReference type="Proteomes" id="UP001245370">
    <property type="component" value="Unassembled WGS sequence"/>
</dbReference>
<dbReference type="SUPFAM" id="SSF47203">
    <property type="entry name" value="Acyl-CoA dehydrogenase C-terminal domain-like"/>
    <property type="match status" value="1"/>
</dbReference>
<evidence type="ECO:0000256" key="5">
    <source>
        <dbReference type="ARBA" id="ARBA00023002"/>
    </source>
</evidence>
<dbReference type="GO" id="GO:0003995">
    <property type="term" value="F:acyl-CoA dehydrogenase activity"/>
    <property type="evidence" value="ECO:0007669"/>
    <property type="project" value="TreeGrafter"/>
</dbReference>
<evidence type="ECO:0000256" key="3">
    <source>
        <dbReference type="ARBA" id="ARBA00022630"/>
    </source>
</evidence>
<keyword evidence="3" id="KW-0285">Flavoprotein</keyword>
<evidence type="ECO:0000256" key="2">
    <source>
        <dbReference type="ARBA" id="ARBA00009347"/>
    </source>
</evidence>
<reference evidence="9 11" key="2">
    <citation type="submission" date="2023-07" db="EMBL/GenBank/DDBJ databases">
        <title>Genomic Encyclopedia of Type Strains, Phase IV (KMG-IV): sequencing the most valuable type-strain genomes for metagenomic binning, comparative biology and taxonomic classification.</title>
        <authorList>
            <person name="Goeker M."/>
        </authorList>
    </citation>
    <scope>NUCLEOTIDE SEQUENCE [LARGE SCALE GENOMIC DNA]</scope>
    <source>
        <strain evidence="9 11">DSM 338</strain>
    </source>
</reference>
<dbReference type="InterPro" id="IPR036250">
    <property type="entry name" value="AcylCo_DH-like_C"/>
</dbReference>
<comment type="cofactor">
    <cofactor evidence="1">
        <name>FAD</name>
        <dbReference type="ChEBI" id="CHEBI:57692"/>
    </cofactor>
</comment>
<feature type="domain" description="Acyl-CoA dehydrogenase/oxidase N-terminal" evidence="7">
    <location>
        <begin position="5"/>
        <end position="99"/>
    </location>
</feature>
<keyword evidence="4" id="KW-0274">FAD</keyword>
<dbReference type="Pfam" id="PF02771">
    <property type="entry name" value="Acyl-CoA_dh_N"/>
    <property type="match status" value="1"/>
</dbReference>
<dbReference type="Gene3D" id="1.20.140.10">
    <property type="entry name" value="Butyryl-CoA Dehydrogenase, subunit A, domain 3"/>
    <property type="match status" value="1"/>
</dbReference>
<protein>
    <submittedName>
        <fullName evidence="8 9">Acyl-CoA dehydrogenase</fullName>
    </submittedName>
</protein>
<proteinExistence type="inferred from homology"/>
<dbReference type="PANTHER" id="PTHR43884">
    <property type="entry name" value="ACYL-COA DEHYDROGENASE"/>
    <property type="match status" value="1"/>
</dbReference>
<reference evidence="8" key="1">
    <citation type="submission" date="2022-12" db="EMBL/GenBank/DDBJ databases">
        <title>Reference genome sequencing for broad-spectrum identification of bacterial and archaeal isolates by mass spectrometry.</title>
        <authorList>
            <person name="Sekiguchi Y."/>
            <person name="Tourlousse D.M."/>
        </authorList>
    </citation>
    <scope>NUCLEOTIDE SEQUENCE</scope>
    <source>
        <strain evidence="8">301</strain>
    </source>
</reference>
<evidence type="ECO:0000256" key="1">
    <source>
        <dbReference type="ARBA" id="ARBA00001974"/>
    </source>
</evidence>
<dbReference type="Proteomes" id="UP001144397">
    <property type="component" value="Unassembled WGS sequence"/>
</dbReference>
<evidence type="ECO:0000313" key="10">
    <source>
        <dbReference type="Proteomes" id="UP001144397"/>
    </source>
</evidence>
<evidence type="ECO:0000259" key="6">
    <source>
        <dbReference type="Pfam" id="PF00441"/>
    </source>
</evidence>
<feature type="domain" description="Acyl-CoA dehydrogenase/oxidase C-terminal" evidence="6">
    <location>
        <begin position="205"/>
        <end position="329"/>
    </location>
</feature>
<evidence type="ECO:0000313" key="9">
    <source>
        <dbReference type="EMBL" id="MDR6334190.1"/>
    </source>
</evidence>
<evidence type="ECO:0000256" key="4">
    <source>
        <dbReference type="ARBA" id="ARBA00022827"/>
    </source>
</evidence>
<dbReference type="InterPro" id="IPR037069">
    <property type="entry name" value="AcylCoA_DH/ox_N_sf"/>
</dbReference>
<comment type="caution">
    <text evidence="8">The sequence shown here is derived from an EMBL/GenBank/DDBJ whole genome shotgun (WGS) entry which is preliminary data.</text>
</comment>
<evidence type="ECO:0000259" key="7">
    <source>
        <dbReference type="Pfam" id="PF02771"/>
    </source>
</evidence>
<dbReference type="AlphaFoldDB" id="A0A9W6CNK4"/>
<evidence type="ECO:0000313" key="11">
    <source>
        <dbReference type="Proteomes" id="UP001245370"/>
    </source>
</evidence>
<dbReference type="Gene3D" id="1.10.540.10">
    <property type="entry name" value="Acyl-CoA dehydrogenase/oxidase, N-terminal domain"/>
    <property type="match status" value="1"/>
</dbReference>
<dbReference type="InterPro" id="IPR013786">
    <property type="entry name" value="AcylCoA_DH/ox_N"/>
</dbReference>
<keyword evidence="11" id="KW-1185">Reference proteome</keyword>
<gene>
    <name evidence="9" type="ORF">GGQ86_002666</name>
    <name evidence="8" type="ORF">XFLAVUS301_25840</name>
</gene>
<dbReference type="Pfam" id="PF00441">
    <property type="entry name" value="Acyl-CoA_dh_1"/>
    <property type="match status" value="1"/>
</dbReference>
<accession>A0A9W6CNK4</accession>
<dbReference type="SUPFAM" id="SSF56645">
    <property type="entry name" value="Acyl-CoA dehydrogenase NM domain-like"/>
    <property type="match status" value="1"/>
</dbReference>
<keyword evidence="5" id="KW-0560">Oxidoreductase</keyword>
<dbReference type="EMBL" id="JAVDPY010000004">
    <property type="protein sequence ID" value="MDR6334190.1"/>
    <property type="molecule type" value="Genomic_DNA"/>
</dbReference>
<dbReference type="GO" id="GO:0050660">
    <property type="term" value="F:flavin adenine dinucleotide binding"/>
    <property type="evidence" value="ECO:0007669"/>
    <property type="project" value="InterPro"/>
</dbReference>
<dbReference type="EMBL" id="BSDO01000003">
    <property type="protein sequence ID" value="GLI22910.1"/>
    <property type="molecule type" value="Genomic_DNA"/>
</dbReference>
<comment type="similarity">
    <text evidence="2">Belongs to the acyl-CoA dehydrogenase family.</text>
</comment>
<evidence type="ECO:0000313" key="8">
    <source>
        <dbReference type="EMBL" id="GLI22910.1"/>
    </source>
</evidence>
<sequence length="339" mass="34605">MIAPTPEQVLMRDSLVQLLGDGVVRTRGADGNSPDRAVWVDICEAGWPGLLLPEASGGWGCTVIDMVMVLEGAAATLAPEPLIAALATAPLLADCGTEPAHALLANMLAGRTVVLPADMAISPLAPDGGFVLFDAPWADVAVIGAGQGDGFRLIALSSAEMEDAPLRRTIDGGALRILSGAAGAGRLLAEGPKAAQAFYATRDLLRLGAAASLVGLVARAFALTVEYLGMRSQFGQPIGAFQALQHRAASMHVAHAAAWALVCEAALAVGGDKERVACAMAKAKASATARGVLKDCVQMHGAIGFSDEYVLAPLFRRAVTLASAFGTPEACLAELGCGG</sequence>
<organism evidence="8 10">
    <name type="scientific">Xanthobacter flavus</name>
    <dbReference type="NCBI Taxonomy" id="281"/>
    <lineage>
        <taxon>Bacteria</taxon>
        <taxon>Pseudomonadati</taxon>
        <taxon>Pseudomonadota</taxon>
        <taxon>Alphaproteobacteria</taxon>
        <taxon>Hyphomicrobiales</taxon>
        <taxon>Xanthobacteraceae</taxon>
        <taxon>Xanthobacter</taxon>
    </lineage>
</organism>
<dbReference type="InterPro" id="IPR009075">
    <property type="entry name" value="AcylCo_DH/oxidase_C"/>
</dbReference>
<name>A0A9W6CNK4_XANFL</name>
<dbReference type="PANTHER" id="PTHR43884:SF20">
    <property type="entry name" value="ACYL-COA DEHYDROGENASE FADE28"/>
    <property type="match status" value="1"/>
</dbReference>
<dbReference type="InterPro" id="IPR009100">
    <property type="entry name" value="AcylCoA_DH/oxidase_NM_dom_sf"/>
</dbReference>
<dbReference type="RefSeq" id="WP_281807809.1">
    <property type="nucleotide sequence ID" value="NZ_BSDO01000003.1"/>
</dbReference>
<dbReference type="GeneID" id="95763366"/>